<keyword evidence="7 19" id="KW-0067">ATP-binding</keyword>
<comment type="similarity">
    <text evidence="11">Belongs to the ABC transporter superfamily. Sulfate/tungstate importer (TC 3.A.1.6) family.</text>
</comment>
<dbReference type="Gene3D" id="2.40.50.100">
    <property type="match status" value="1"/>
</dbReference>
<evidence type="ECO:0000256" key="7">
    <source>
        <dbReference type="ARBA" id="ARBA00022840"/>
    </source>
</evidence>
<dbReference type="InterPro" id="IPR008995">
    <property type="entry name" value="Mo/tungstate-bd_C_term_dom"/>
</dbReference>
<dbReference type="PROSITE" id="PS00211">
    <property type="entry name" value="ABC_TRANSPORTER_1"/>
    <property type="match status" value="1"/>
</dbReference>
<comment type="caution">
    <text evidence="19">The sequence shown here is derived from an EMBL/GenBank/DDBJ whole genome shotgun (WGS) entry which is preliminary data.</text>
</comment>
<dbReference type="SUPFAM" id="SSF52540">
    <property type="entry name" value="P-loop containing nucleoside triphosphate hydrolases"/>
    <property type="match status" value="1"/>
</dbReference>
<feature type="region of interest" description="Disordered" evidence="17">
    <location>
        <begin position="364"/>
        <end position="383"/>
    </location>
</feature>
<evidence type="ECO:0000256" key="16">
    <source>
        <dbReference type="ARBA" id="ARBA00057369"/>
    </source>
</evidence>
<evidence type="ECO:0000256" key="15">
    <source>
        <dbReference type="ARBA" id="ARBA00047936"/>
    </source>
</evidence>
<keyword evidence="4" id="KW-0410">Iron transport</keyword>
<evidence type="ECO:0000256" key="1">
    <source>
        <dbReference type="ARBA" id="ARBA00004202"/>
    </source>
</evidence>
<sequence length="383" mass="40324">MILELDGVTHRYGEDLAVENVSLGVESGTLVGVLGPSGCGKTTLVRAIAGHLRPTAGRVRLRGVDVTDDPPESRRIGLVFQEPTLYPHMSVAENVAYGVAAREADPEGRDAAVAEHLELVGLADRADAAPRSLSGGQRRRVELARALAPEPDLLVLDEPLSALDRSLRTRLREEIGRLHRKTGVATLFVTHDQTDALALADRLVVMAEGRVAAAGTPRELYESPPTPFVASFLGRSTTVRGTLVGTSPPRVGVGDGELRLDAAATERSVGGTVTLHARPRTLGVRPVGDAGSADAAVSDDESDAMPTRSLRGEVTGVADAGRRYDVRVAVADGEEVVVERTATPPSAGEEVAVELPPGAVTVFGSDFEASGEWDPDTAPERRN</sequence>
<protein>
    <recommendedName>
        <fullName evidence="14">Molybdate/tungstate import ATP-binding protein WtpC</fullName>
        <ecNumber evidence="13">7.3.2.6</ecNumber>
    </recommendedName>
</protein>
<dbReference type="InterPro" id="IPR017871">
    <property type="entry name" value="ABC_transporter-like_CS"/>
</dbReference>
<dbReference type="GO" id="GO:1901238">
    <property type="term" value="F:ABC-type tungstate transporter activity"/>
    <property type="evidence" value="ECO:0007669"/>
    <property type="project" value="UniProtKB-EC"/>
</dbReference>
<comment type="subcellular location">
    <subcellularLocation>
        <location evidence="1">Cell membrane</location>
        <topology evidence="1">Peripheral membrane protein</topology>
    </subcellularLocation>
</comment>
<evidence type="ECO:0000256" key="3">
    <source>
        <dbReference type="ARBA" id="ARBA00022475"/>
    </source>
</evidence>
<evidence type="ECO:0000256" key="12">
    <source>
        <dbReference type="ARBA" id="ARBA00038781"/>
    </source>
</evidence>
<dbReference type="PANTHER" id="PTHR42781">
    <property type="entry name" value="SPERMIDINE/PUTRESCINE IMPORT ATP-BINDING PROTEIN POTA"/>
    <property type="match status" value="1"/>
</dbReference>
<evidence type="ECO:0000256" key="9">
    <source>
        <dbReference type="ARBA" id="ARBA00023065"/>
    </source>
</evidence>
<dbReference type="InterPro" id="IPR027417">
    <property type="entry name" value="P-loop_NTPase"/>
</dbReference>
<evidence type="ECO:0000256" key="14">
    <source>
        <dbReference type="ARBA" id="ARBA00041133"/>
    </source>
</evidence>
<dbReference type="FunFam" id="3.40.50.300:FF:000425">
    <property type="entry name" value="Probable ABC transporter, ATP-binding subunit"/>
    <property type="match status" value="1"/>
</dbReference>
<dbReference type="SMART" id="SM00382">
    <property type="entry name" value="AAA"/>
    <property type="match status" value="1"/>
</dbReference>
<keyword evidence="2" id="KW-0813">Transport</keyword>
<evidence type="ECO:0000256" key="10">
    <source>
        <dbReference type="ARBA" id="ARBA00023136"/>
    </source>
</evidence>
<comment type="catalytic activity">
    <reaction evidence="15">
        <text>tungstate(in) + ATP + H2O = tungstate(out) + ADP + phosphate + H(+)</text>
        <dbReference type="Rhea" id="RHEA:35027"/>
        <dbReference type="ChEBI" id="CHEBI:15377"/>
        <dbReference type="ChEBI" id="CHEBI:15378"/>
        <dbReference type="ChEBI" id="CHEBI:30616"/>
        <dbReference type="ChEBI" id="CHEBI:43474"/>
        <dbReference type="ChEBI" id="CHEBI:46502"/>
        <dbReference type="ChEBI" id="CHEBI:456216"/>
        <dbReference type="EC" id="7.3.2.6"/>
    </reaction>
</comment>
<dbReference type="Pfam" id="PF08402">
    <property type="entry name" value="TOBE_2"/>
    <property type="match status" value="1"/>
</dbReference>
<dbReference type="EMBL" id="JACKXD010000001">
    <property type="protein sequence ID" value="MBB6645370.1"/>
    <property type="molecule type" value="Genomic_DNA"/>
</dbReference>
<dbReference type="InterPro" id="IPR050093">
    <property type="entry name" value="ABC_SmlMolc_Importer"/>
</dbReference>
<accession>A0A7J9SEM6</accession>
<keyword evidence="5" id="KW-0500">Molybdenum</keyword>
<keyword evidence="6" id="KW-0547">Nucleotide-binding</keyword>
<keyword evidence="3" id="KW-1003">Cell membrane</keyword>
<name>A0A7J9SEM6_9EURY</name>
<dbReference type="Pfam" id="PF00005">
    <property type="entry name" value="ABC_tran"/>
    <property type="match status" value="1"/>
</dbReference>
<reference evidence="19 20" key="1">
    <citation type="submission" date="2020-08" db="EMBL/GenBank/DDBJ databases">
        <authorList>
            <person name="Seo M.-J."/>
        </authorList>
    </citation>
    <scope>NUCLEOTIDE SEQUENCE [LARGE SCALE GENOMIC DNA]</scope>
    <source>
        <strain evidence="19 20">MBLA0160</strain>
    </source>
</reference>
<dbReference type="AlphaFoldDB" id="A0A7J9SEM6"/>
<dbReference type="GO" id="GO:0005524">
    <property type="term" value="F:ATP binding"/>
    <property type="evidence" value="ECO:0007669"/>
    <property type="project" value="UniProtKB-KW"/>
</dbReference>
<evidence type="ECO:0000259" key="18">
    <source>
        <dbReference type="PROSITE" id="PS50893"/>
    </source>
</evidence>
<dbReference type="GO" id="GO:0016887">
    <property type="term" value="F:ATP hydrolysis activity"/>
    <property type="evidence" value="ECO:0007669"/>
    <property type="project" value="InterPro"/>
</dbReference>
<proteinExistence type="inferred from homology"/>
<dbReference type="GO" id="GO:0043190">
    <property type="term" value="C:ATP-binding cassette (ABC) transporter complex"/>
    <property type="evidence" value="ECO:0007669"/>
    <property type="project" value="InterPro"/>
</dbReference>
<dbReference type="GO" id="GO:0015408">
    <property type="term" value="F:ABC-type ferric iron transporter activity"/>
    <property type="evidence" value="ECO:0007669"/>
    <property type="project" value="InterPro"/>
</dbReference>
<keyword evidence="9" id="KW-0406">Ion transport</keyword>
<dbReference type="CDD" id="cd03259">
    <property type="entry name" value="ABC_Carb_Solutes_like"/>
    <property type="match status" value="1"/>
</dbReference>
<comment type="function">
    <text evidence="16">Part of the ABC transporter complex WtpABC involved in molybdate/tungstate import. Responsible for energy coupling to the transport system.</text>
</comment>
<evidence type="ECO:0000256" key="6">
    <source>
        <dbReference type="ARBA" id="ARBA00022741"/>
    </source>
</evidence>
<dbReference type="PROSITE" id="PS50893">
    <property type="entry name" value="ABC_TRANSPORTER_2"/>
    <property type="match status" value="1"/>
</dbReference>
<feature type="domain" description="ABC transporter" evidence="18">
    <location>
        <begin position="3"/>
        <end position="233"/>
    </location>
</feature>
<keyword evidence="8" id="KW-0408">Iron</keyword>
<keyword evidence="20" id="KW-1185">Reference proteome</keyword>
<gene>
    <name evidence="19" type="ORF">H5V44_03495</name>
</gene>
<organism evidence="19 20">
    <name type="scientific">Halobellus ruber</name>
    <dbReference type="NCBI Taxonomy" id="2761102"/>
    <lineage>
        <taxon>Archaea</taxon>
        <taxon>Methanobacteriati</taxon>
        <taxon>Methanobacteriota</taxon>
        <taxon>Stenosarchaea group</taxon>
        <taxon>Halobacteria</taxon>
        <taxon>Halobacteriales</taxon>
        <taxon>Haloferacaceae</taxon>
        <taxon>Halobellus</taxon>
    </lineage>
</organism>
<evidence type="ECO:0000256" key="2">
    <source>
        <dbReference type="ARBA" id="ARBA00022448"/>
    </source>
</evidence>
<comment type="subunit">
    <text evidence="12">The complex is composed of two ATP-binding proteins (WtpC), two transmembrane proteins (WtpB) and a solute-binding protein (WtpA).</text>
</comment>
<dbReference type="EC" id="7.3.2.6" evidence="13"/>
<dbReference type="InterPro" id="IPR003439">
    <property type="entry name" value="ABC_transporter-like_ATP-bd"/>
</dbReference>
<evidence type="ECO:0000256" key="13">
    <source>
        <dbReference type="ARBA" id="ARBA00039025"/>
    </source>
</evidence>
<dbReference type="InterPro" id="IPR013611">
    <property type="entry name" value="Transp-assoc_OB_typ2"/>
</dbReference>
<dbReference type="Gene3D" id="3.40.50.300">
    <property type="entry name" value="P-loop containing nucleotide triphosphate hydrolases"/>
    <property type="match status" value="1"/>
</dbReference>
<dbReference type="RefSeq" id="WP_185191728.1">
    <property type="nucleotide sequence ID" value="NZ_JACKXD010000001.1"/>
</dbReference>
<evidence type="ECO:0000256" key="8">
    <source>
        <dbReference type="ARBA" id="ARBA00023004"/>
    </source>
</evidence>
<dbReference type="PANTHER" id="PTHR42781:SF4">
    <property type="entry name" value="SPERMIDINE_PUTRESCINE IMPORT ATP-BINDING PROTEIN POTA"/>
    <property type="match status" value="1"/>
</dbReference>
<evidence type="ECO:0000256" key="5">
    <source>
        <dbReference type="ARBA" id="ARBA00022505"/>
    </source>
</evidence>
<evidence type="ECO:0000256" key="4">
    <source>
        <dbReference type="ARBA" id="ARBA00022496"/>
    </source>
</evidence>
<dbReference type="InterPro" id="IPR003593">
    <property type="entry name" value="AAA+_ATPase"/>
</dbReference>
<dbReference type="SUPFAM" id="SSF50331">
    <property type="entry name" value="MOP-like"/>
    <property type="match status" value="1"/>
</dbReference>
<evidence type="ECO:0000256" key="17">
    <source>
        <dbReference type="SAM" id="MobiDB-lite"/>
    </source>
</evidence>
<evidence type="ECO:0000313" key="20">
    <source>
        <dbReference type="Proteomes" id="UP000546257"/>
    </source>
</evidence>
<evidence type="ECO:0000256" key="11">
    <source>
        <dbReference type="ARBA" id="ARBA00038307"/>
    </source>
</evidence>
<feature type="region of interest" description="Disordered" evidence="17">
    <location>
        <begin position="286"/>
        <end position="307"/>
    </location>
</feature>
<dbReference type="Proteomes" id="UP000546257">
    <property type="component" value="Unassembled WGS sequence"/>
</dbReference>
<evidence type="ECO:0000313" key="19">
    <source>
        <dbReference type="EMBL" id="MBB6645370.1"/>
    </source>
</evidence>
<keyword evidence="10" id="KW-0472">Membrane</keyword>
<dbReference type="InterPro" id="IPR015853">
    <property type="entry name" value="ABC_transpr_FbpC"/>
</dbReference>
<feature type="compositionally biased region" description="Low complexity" evidence="17">
    <location>
        <begin position="287"/>
        <end position="296"/>
    </location>
</feature>